<dbReference type="GO" id="GO:0005737">
    <property type="term" value="C:cytoplasm"/>
    <property type="evidence" value="ECO:0007669"/>
    <property type="project" value="TreeGrafter"/>
</dbReference>
<comment type="caution">
    <text evidence="7">The sequence shown here is derived from an EMBL/GenBank/DDBJ whole genome shotgun (WGS) entry which is preliminary data.</text>
</comment>
<dbReference type="Pfam" id="PF03124">
    <property type="entry name" value="EXS"/>
    <property type="match status" value="1"/>
</dbReference>
<keyword evidence="3 5" id="KW-1133">Transmembrane helix</keyword>
<feature type="transmembrane region" description="Helical" evidence="5">
    <location>
        <begin position="82"/>
        <end position="99"/>
    </location>
</feature>
<feature type="transmembrane region" description="Helical" evidence="5">
    <location>
        <begin position="58"/>
        <end position="76"/>
    </location>
</feature>
<keyword evidence="4 5" id="KW-0472">Membrane</keyword>
<protein>
    <submittedName>
        <fullName evidence="7">ER retention protein</fullName>
    </submittedName>
</protein>
<dbReference type="AlphaFoldDB" id="A0A9P4URJ0"/>
<evidence type="ECO:0000313" key="7">
    <source>
        <dbReference type="EMBL" id="KAF2725682.1"/>
    </source>
</evidence>
<reference evidence="7" key="1">
    <citation type="journal article" date="2020" name="Stud. Mycol.">
        <title>101 Dothideomycetes genomes: a test case for predicting lifestyles and emergence of pathogens.</title>
        <authorList>
            <person name="Haridas S."/>
            <person name="Albert R."/>
            <person name="Binder M."/>
            <person name="Bloem J."/>
            <person name="Labutti K."/>
            <person name="Salamov A."/>
            <person name="Andreopoulos B."/>
            <person name="Baker S."/>
            <person name="Barry K."/>
            <person name="Bills G."/>
            <person name="Bluhm B."/>
            <person name="Cannon C."/>
            <person name="Castanera R."/>
            <person name="Culley D."/>
            <person name="Daum C."/>
            <person name="Ezra D."/>
            <person name="Gonzalez J."/>
            <person name="Henrissat B."/>
            <person name="Kuo A."/>
            <person name="Liang C."/>
            <person name="Lipzen A."/>
            <person name="Lutzoni F."/>
            <person name="Magnuson J."/>
            <person name="Mondo S."/>
            <person name="Nolan M."/>
            <person name="Ohm R."/>
            <person name="Pangilinan J."/>
            <person name="Park H.-J."/>
            <person name="Ramirez L."/>
            <person name="Alfaro M."/>
            <person name="Sun H."/>
            <person name="Tritt A."/>
            <person name="Yoshinaga Y."/>
            <person name="Zwiers L.-H."/>
            <person name="Turgeon B."/>
            <person name="Goodwin S."/>
            <person name="Spatafora J."/>
            <person name="Crous P."/>
            <person name="Grigoriev I."/>
        </authorList>
    </citation>
    <scope>NUCLEOTIDE SEQUENCE</scope>
    <source>
        <strain evidence="7">CBS 116435</strain>
    </source>
</reference>
<organism evidence="7 8">
    <name type="scientific">Polychaeton citri CBS 116435</name>
    <dbReference type="NCBI Taxonomy" id="1314669"/>
    <lineage>
        <taxon>Eukaryota</taxon>
        <taxon>Fungi</taxon>
        <taxon>Dikarya</taxon>
        <taxon>Ascomycota</taxon>
        <taxon>Pezizomycotina</taxon>
        <taxon>Dothideomycetes</taxon>
        <taxon>Dothideomycetidae</taxon>
        <taxon>Capnodiales</taxon>
        <taxon>Capnodiaceae</taxon>
        <taxon>Polychaeton</taxon>
    </lineage>
</organism>
<dbReference type="Proteomes" id="UP000799441">
    <property type="component" value="Unassembled WGS sequence"/>
</dbReference>
<dbReference type="PROSITE" id="PS51380">
    <property type="entry name" value="EXS"/>
    <property type="match status" value="1"/>
</dbReference>
<accession>A0A9P4URJ0</accession>
<gene>
    <name evidence="7" type="ORF">K431DRAFT_239008</name>
</gene>
<feature type="transmembrane region" description="Helical" evidence="5">
    <location>
        <begin position="12"/>
        <end position="30"/>
    </location>
</feature>
<feature type="transmembrane region" description="Helical" evidence="5">
    <location>
        <begin position="239"/>
        <end position="258"/>
    </location>
</feature>
<dbReference type="PANTHER" id="PTHR10783:SF46">
    <property type="entry name" value="PROTEIN ERD1 HOMOLOG 2"/>
    <property type="match status" value="1"/>
</dbReference>
<dbReference type="OrthoDB" id="2159384at2759"/>
<keyword evidence="8" id="KW-1185">Reference proteome</keyword>
<evidence type="ECO:0000256" key="2">
    <source>
        <dbReference type="ARBA" id="ARBA00022692"/>
    </source>
</evidence>
<proteinExistence type="predicted"/>
<dbReference type="InterPro" id="IPR004342">
    <property type="entry name" value="EXS_C"/>
</dbReference>
<name>A0A9P4URJ0_9PEZI</name>
<evidence type="ECO:0000256" key="5">
    <source>
        <dbReference type="SAM" id="Phobius"/>
    </source>
</evidence>
<feature type="domain" description="EXS" evidence="6">
    <location>
        <begin position="168"/>
        <end position="360"/>
    </location>
</feature>
<evidence type="ECO:0000256" key="3">
    <source>
        <dbReference type="ARBA" id="ARBA00022989"/>
    </source>
</evidence>
<keyword evidence="2 5" id="KW-0812">Transmembrane</keyword>
<evidence type="ECO:0000259" key="6">
    <source>
        <dbReference type="PROSITE" id="PS51380"/>
    </source>
</evidence>
<sequence length="360" mass="41420">MAGAENEFNEHLPQPFRFAVLVTLGIWLWSRNVQVLHRHSIDTAQLIRYPHRLDHHSSFHLALFLTAPLAVSWLAYQWTSWTIVPILYLVFLLATFVWPSTPSHSGRNRFVKTLVRISYGGFAFTEDGKFGDLLLSDALTSYAKPLGDFGVMICTAITRGEYVSGKPDKFCGRGFVMPLCLAWPFVIRFSQCLREHSRLRKEQPGGWISSHTLNAAKYATAFPPIILSSVDPKEALHDWFFTLWIIASIVNASYSFYWDIARDWDLTLFAGEQARSSQYPFGLRDTLVFQPATKYYIAIVVDVTLRFAWSIKLYPALQPFAGMQLGIFCLELCEILRRWMWIFLRVEAEHLRGRKTEIPL</sequence>
<dbReference type="EMBL" id="MU003767">
    <property type="protein sequence ID" value="KAF2725682.1"/>
    <property type="molecule type" value="Genomic_DNA"/>
</dbReference>
<comment type="subcellular location">
    <subcellularLocation>
        <location evidence="1">Membrane</location>
        <topology evidence="1">Multi-pass membrane protein</topology>
    </subcellularLocation>
</comment>
<dbReference type="GO" id="GO:0016020">
    <property type="term" value="C:membrane"/>
    <property type="evidence" value="ECO:0007669"/>
    <property type="project" value="UniProtKB-SubCell"/>
</dbReference>
<evidence type="ECO:0000256" key="1">
    <source>
        <dbReference type="ARBA" id="ARBA00004141"/>
    </source>
</evidence>
<evidence type="ECO:0000256" key="4">
    <source>
        <dbReference type="ARBA" id="ARBA00023136"/>
    </source>
</evidence>
<evidence type="ECO:0000313" key="8">
    <source>
        <dbReference type="Proteomes" id="UP000799441"/>
    </source>
</evidence>
<dbReference type="PANTHER" id="PTHR10783">
    <property type="entry name" value="XENOTROPIC AND POLYTROPIC RETROVIRUS RECEPTOR 1-RELATED"/>
    <property type="match status" value="1"/>
</dbReference>